<feature type="region of interest" description="Disordered" evidence="2">
    <location>
        <begin position="100"/>
        <end position="145"/>
    </location>
</feature>
<feature type="compositionally biased region" description="Acidic residues" evidence="2">
    <location>
        <begin position="227"/>
        <end position="242"/>
    </location>
</feature>
<keyword evidence="1" id="KW-0175">Coiled coil</keyword>
<evidence type="ECO:0000256" key="1">
    <source>
        <dbReference type="SAM" id="Coils"/>
    </source>
</evidence>
<gene>
    <name evidence="3" type="ORF">GGQ66_003280</name>
</gene>
<name>A0A7W6K5K4_9HYPH</name>
<feature type="region of interest" description="Disordered" evidence="2">
    <location>
        <begin position="204"/>
        <end position="242"/>
    </location>
</feature>
<dbReference type="InterPro" id="IPR018648">
    <property type="entry name" value="DUF2076"/>
</dbReference>
<dbReference type="AlphaFoldDB" id="A0A7W6K5K4"/>
<feature type="compositionally biased region" description="Low complexity" evidence="2">
    <location>
        <begin position="108"/>
        <end position="142"/>
    </location>
</feature>
<organism evidence="3 4">
    <name type="scientific">Allorhizobium borbori</name>
    <dbReference type="NCBI Taxonomy" id="485907"/>
    <lineage>
        <taxon>Bacteria</taxon>
        <taxon>Pseudomonadati</taxon>
        <taxon>Pseudomonadota</taxon>
        <taxon>Alphaproteobacteria</taxon>
        <taxon>Hyphomicrobiales</taxon>
        <taxon>Rhizobiaceae</taxon>
        <taxon>Rhizobium/Agrobacterium group</taxon>
        <taxon>Allorhizobium</taxon>
    </lineage>
</organism>
<evidence type="ECO:0000256" key="2">
    <source>
        <dbReference type="SAM" id="MobiDB-lite"/>
    </source>
</evidence>
<dbReference type="RefSeq" id="WP_183793784.1">
    <property type="nucleotide sequence ID" value="NZ_JACIDU010000014.1"/>
</dbReference>
<dbReference type="EMBL" id="JACIDU010000014">
    <property type="protein sequence ID" value="MBB4104701.1"/>
    <property type="molecule type" value="Genomic_DNA"/>
</dbReference>
<proteinExistence type="predicted"/>
<evidence type="ECO:0000313" key="3">
    <source>
        <dbReference type="EMBL" id="MBB4104701.1"/>
    </source>
</evidence>
<reference evidence="3 4" key="1">
    <citation type="submission" date="2020-08" db="EMBL/GenBank/DDBJ databases">
        <title>Genomic Encyclopedia of Type Strains, Phase IV (KMG-IV): sequencing the most valuable type-strain genomes for metagenomic binning, comparative biology and taxonomic classification.</title>
        <authorList>
            <person name="Goeker M."/>
        </authorList>
    </citation>
    <scope>NUCLEOTIDE SEQUENCE [LARGE SCALE GENOMIC DNA]</scope>
    <source>
        <strain evidence="3 4">DSM 26385</strain>
    </source>
</reference>
<comment type="caution">
    <text evidence="3">The sequence shown here is derived from an EMBL/GenBank/DDBJ whole genome shotgun (WGS) entry which is preliminary data.</text>
</comment>
<evidence type="ECO:0008006" key="5">
    <source>
        <dbReference type="Google" id="ProtNLM"/>
    </source>
</evidence>
<keyword evidence="4" id="KW-1185">Reference proteome</keyword>
<protein>
    <recommendedName>
        <fullName evidence="5">DUF2076 domain-containing protein</fullName>
    </recommendedName>
</protein>
<accession>A0A7W6K5K4</accession>
<dbReference type="Proteomes" id="UP000584824">
    <property type="component" value="Unassembled WGS sequence"/>
</dbReference>
<sequence>MSPEERQLLNDLFARTRTAATGPRDREAEALVEQATREQPAAAYYLAQAVIVQEKALAAAAERMQALEAQIESLERGGSQQQTASSGGFLGSIFGSAPAPASEPAPIGPWSRAARSSYAPQQAPAPQAYGGPWGGSQPQPASGSGGFLRGALGTAAGVAGGMLLANSISGLFSGHSGLSGIGSPFGSASLPGTEVIEETVVNNYYGSDPGRETADTGLSNNDVQQADFDDGADDFDGGDSFA</sequence>
<feature type="region of interest" description="Disordered" evidence="2">
    <location>
        <begin position="1"/>
        <end position="26"/>
    </location>
</feature>
<dbReference type="Pfam" id="PF09849">
    <property type="entry name" value="DUF2076"/>
    <property type="match status" value="1"/>
</dbReference>
<feature type="coiled-coil region" evidence="1">
    <location>
        <begin position="50"/>
        <end position="77"/>
    </location>
</feature>
<evidence type="ECO:0000313" key="4">
    <source>
        <dbReference type="Proteomes" id="UP000584824"/>
    </source>
</evidence>